<dbReference type="InterPro" id="IPR037185">
    <property type="entry name" value="EmrE-like"/>
</dbReference>
<evidence type="ECO:0000256" key="5">
    <source>
        <dbReference type="SAM" id="Phobius"/>
    </source>
</evidence>
<feature type="transmembrane region" description="Helical" evidence="5">
    <location>
        <begin position="435"/>
        <end position="454"/>
    </location>
</feature>
<dbReference type="OrthoDB" id="1728340at2759"/>
<feature type="transmembrane region" description="Helical" evidence="5">
    <location>
        <begin position="24"/>
        <end position="45"/>
    </location>
</feature>
<feature type="transmembrane region" description="Helical" evidence="5">
    <location>
        <begin position="57"/>
        <end position="76"/>
    </location>
</feature>
<dbReference type="SUPFAM" id="SSF103481">
    <property type="entry name" value="Multidrug resistance efflux transporter EmrE"/>
    <property type="match status" value="1"/>
</dbReference>
<evidence type="ECO:0000256" key="1">
    <source>
        <dbReference type="ARBA" id="ARBA00004141"/>
    </source>
</evidence>
<keyword evidence="2 5" id="KW-0812">Transmembrane</keyword>
<organism evidence="6 7">
    <name type="scientific">Solanum commersonii</name>
    <name type="common">Commerson's wild potato</name>
    <name type="synonym">Commerson's nightshade</name>
    <dbReference type="NCBI Taxonomy" id="4109"/>
    <lineage>
        <taxon>Eukaryota</taxon>
        <taxon>Viridiplantae</taxon>
        <taxon>Streptophyta</taxon>
        <taxon>Embryophyta</taxon>
        <taxon>Tracheophyta</taxon>
        <taxon>Spermatophyta</taxon>
        <taxon>Magnoliopsida</taxon>
        <taxon>eudicotyledons</taxon>
        <taxon>Gunneridae</taxon>
        <taxon>Pentapetalae</taxon>
        <taxon>asterids</taxon>
        <taxon>lamiids</taxon>
        <taxon>Solanales</taxon>
        <taxon>Solanaceae</taxon>
        <taxon>Solanoideae</taxon>
        <taxon>Solaneae</taxon>
        <taxon>Solanum</taxon>
    </lineage>
</organism>
<evidence type="ECO:0000256" key="2">
    <source>
        <dbReference type="ARBA" id="ARBA00022692"/>
    </source>
</evidence>
<feature type="transmembrane region" description="Helical" evidence="5">
    <location>
        <begin position="275"/>
        <end position="300"/>
    </location>
</feature>
<comment type="caution">
    <text evidence="6">The sequence shown here is derived from an EMBL/GenBank/DDBJ whole genome shotgun (WGS) entry which is preliminary data.</text>
</comment>
<evidence type="ECO:0000256" key="4">
    <source>
        <dbReference type="ARBA" id="ARBA00023136"/>
    </source>
</evidence>
<feature type="transmembrane region" description="Helical" evidence="5">
    <location>
        <begin position="136"/>
        <end position="158"/>
    </location>
</feature>
<accession>A0A9J5YZA2</accession>
<keyword evidence="4 5" id="KW-0472">Membrane</keyword>
<sequence length="539" mass="59733">MPMPWLCSSLYLLPSSIIGYSNPILASAMTDVVPAFTFLIAVIAGMEKLGLKLKSSLAKFVGTTILILGALLMTFYRGPPIFSNQLITPSNNFHQLHISTKSNWILGGFLLATANLLLAILYIVQAWTINDYPEEFVVTTVTCGLVTIISGVVGLIAEQNLSSWRLKSDLELITVCYAVILMIVLRSLVFIWALKKKGPVFVVMIKPLGMIAAVIMGVIFLGDVLHVGKSRRSPLTFSVIWRILLLALNGCFGQICDYVGLSYSSPTLATAMLNLIPAFTFILAITFRVHANLLCIVPILSDVPEGPTRRKLLVLSSNMMEVMNWRSWSSYAKAFGTFVSIGGAFVLTFYKGPPIINQHLTSTFSSQQNWILGGVILACESMSTSLWYIIQASILKIYQEEMIIVCLYCFFVTIISALISLVVERNTNAWMIYPDIRLIAILYLGIIGIAFRSCITTWCLKKTDPLFVSMFKPFAIVFALLIGTFCFRDVFYLGSLVGSVTTVIGFYGVMWGKTQEKYYEGNNLETLAENNVPLLQNEA</sequence>
<feature type="transmembrane region" description="Helical" evidence="5">
    <location>
        <begin position="491"/>
        <end position="510"/>
    </location>
</feature>
<feature type="transmembrane region" description="Helical" evidence="5">
    <location>
        <begin position="466"/>
        <end position="485"/>
    </location>
</feature>
<dbReference type="EMBL" id="JACXVP010000005">
    <property type="protein sequence ID" value="KAG5604420.1"/>
    <property type="molecule type" value="Genomic_DNA"/>
</dbReference>
<gene>
    <name evidence="6" type="ORF">H5410_025912</name>
</gene>
<keyword evidence="7" id="KW-1185">Reference proteome</keyword>
<keyword evidence="3 5" id="KW-1133">Transmembrane helix</keyword>
<feature type="transmembrane region" description="Helical" evidence="5">
    <location>
        <begin position="104"/>
        <end position="124"/>
    </location>
</feature>
<dbReference type="GO" id="GO:0016020">
    <property type="term" value="C:membrane"/>
    <property type="evidence" value="ECO:0007669"/>
    <property type="project" value="InterPro"/>
</dbReference>
<name>A0A9J5YZA2_SOLCO</name>
<evidence type="ECO:0000256" key="3">
    <source>
        <dbReference type="ARBA" id="ARBA00022989"/>
    </source>
</evidence>
<feature type="transmembrane region" description="Helical" evidence="5">
    <location>
        <begin position="402"/>
        <end position="423"/>
    </location>
</feature>
<dbReference type="GO" id="GO:0022857">
    <property type="term" value="F:transmembrane transporter activity"/>
    <property type="evidence" value="ECO:0007669"/>
    <property type="project" value="InterPro"/>
</dbReference>
<feature type="transmembrane region" description="Helical" evidence="5">
    <location>
        <begin position="370"/>
        <end position="390"/>
    </location>
</feature>
<dbReference type="PANTHER" id="PTHR31218">
    <property type="entry name" value="WAT1-RELATED PROTEIN"/>
    <property type="match status" value="1"/>
</dbReference>
<proteinExistence type="predicted"/>
<dbReference type="InterPro" id="IPR030184">
    <property type="entry name" value="WAT1-related"/>
</dbReference>
<dbReference type="Proteomes" id="UP000824120">
    <property type="component" value="Chromosome 5"/>
</dbReference>
<reference evidence="6 7" key="1">
    <citation type="submission" date="2020-09" db="EMBL/GenBank/DDBJ databases">
        <title>De no assembly of potato wild relative species, Solanum commersonii.</title>
        <authorList>
            <person name="Cho K."/>
        </authorList>
    </citation>
    <scope>NUCLEOTIDE SEQUENCE [LARGE SCALE GENOMIC DNA]</scope>
    <source>
        <strain evidence="6">LZ3.2</strain>
        <tissue evidence="6">Leaf</tissue>
    </source>
</reference>
<evidence type="ECO:0000313" key="7">
    <source>
        <dbReference type="Proteomes" id="UP000824120"/>
    </source>
</evidence>
<feature type="transmembrane region" description="Helical" evidence="5">
    <location>
        <begin position="170"/>
        <end position="194"/>
    </location>
</feature>
<feature type="transmembrane region" description="Helical" evidence="5">
    <location>
        <begin position="200"/>
        <end position="222"/>
    </location>
</feature>
<comment type="subcellular location">
    <subcellularLocation>
        <location evidence="1">Membrane</location>
        <topology evidence="1">Multi-pass membrane protein</topology>
    </subcellularLocation>
</comment>
<evidence type="ECO:0000313" key="6">
    <source>
        <dbReference type="EMBL" id="KAG5604420.1"/>
    </source>
</evidence>
<dbReference type="AlphaFoldDB" id="A0A9J5YZA2"/>
<evidence type="ECO:0008006" key="8">
    <source>
        <dbReference type="Google" id="ProtNLM"/>
    </source>
</evidence>
<protein>
    <recommendedName>
        <fullName evidence="8">WAT1-related protein</fullName>
    </recommendedName>
</protein>
<feature type="transmembrane region" description="Helical" evidence="5">
    <location>
        <begin position="330"/>
        <end position="350"/>
    </location>
</feature>